<evidence type="ECO:0000256" key="6">
    <source>
        <dbReference type="ARBA" id="ARBA00034125"/>
    </source>
</evidence>
<feature type="transmembrane region" description="Helical" evidence="7">
    <location>
        <begin position="155"/>
        <end position="173"/>
    </location>
</feature>
<evidence type="ECO:0000256" key="5">
    <source>
        <dbReference type="ARBA" id="ARBA00023136"/>
    </source>
</evidence>
<dbReference type="RefSeq" id="WP_343886460.1">
    <property type="nucleotide sequence ID" value="NZ_BAAAKI010000016.1"/>
</dbReference>
<evidence type="ECO:0000259" key="8">
    <source>
        <dbReference type="Pfam" id="PF06738"/>
    </source>
</evidence>
<name>A0ABW1X3N8_9ACTN</name>
<reference evidence="11" key="1">
    <citation type="journal article" date="2019" name="Int. J. Syst. Evol. Microbiol.">
        <title>The Global Catalogue of Microorganisms (GCM) 10K type strain sequencing project: providing services to taxonomists for standard genome sequencing and annotation.</title>
        <authorList>
            <consortium name="The Broad Institute Genomics Platform"/>
            <consortium name="The Broad Institute Genome Sequencing Center for Infectious Disease"/>
            <person name="Wu L."/>
            <person name="Ma J."/>
        </authorList>
    </citation>
    <scope>NUCLEOTIDE SEQUENCE [LARGE SCALE GENOMIC DNA]</scope>
    <source>
        <strain evidence="11">CGMCC 1.15277</strain>
    </source>
</reference>
<gene>
    <name evidence="10" type="ORF">ACFP57_09535</name>
</gene>
<comment type="similarity">
    <text evidence="6">Belongs to the ThrE exporter (TC 2.A.79) family.</text>
</comment>
<feature type="transmembrane region" description="Helical" evidence="7">
    <location>
        <begin position="275"/>
        <end position="296"/>
    </location>
</feature>
<evidence type="ECO:0000256" key="1">
    <source>
        <dbReference type="ARBA" id="ARBA00004651"/>
    </source>
</evidence>
<accession>A0ABW1X3N8</accession>
<evidence type="ECO:0000256" key="4">
    <source>
        <dbReference type="ARBA" id="ARBA00022989"/>
    </source>
</evidence>
<organism evidence="10 11">
    <name type="scientific">Luteococcus sanguinis</name>
    <dbReference type="NCBI Taxonomy" id="174038"/>
    <lineage>
        <taxon>Bacteria</taxon>
        <taxon>Bacillati</taxon>
        <taxon>Actinomycetota</taxon>
        <taxon>Actinomycetes</taxon>
        <taxon>Propionibacteriales</taxon>
        <taxon>Propionibacteriaceae</taxon>
        <taxon>Luteococcus</taxon>
    </lineage>
</organism>
<comment type="caution">
    <text evidence="10">The sequence shown here is derived from an EMBL/GenBank/DDBJ whole genome shotgun (WGS) entry which is preliminary data.</text>
</comment>
<dbReference type="Pfam" id="PF12821">
    <property type="entry name" value="ThrE_2"/>
    <property type="match status" value="1"/>
</dbReference>
<evidence type="ECO:0000256" key="7">
    <source>
        <dbReference type="SAM" id="Phobius"/>
    </source>
</evidence>
<feature type="transmembrane region" description="Helical" evidence="7">
    <location>
        <begin position="338"/>
        <end position="356"/>
    </location>
</feature>
<keyword evidence="11" id="KW-1185">Reference proteome</keyword>
<evidence type="ECO:0000259" key="9">
    <source>
        <dbReference type="Pfam" id="PF12821"/>
    </source>
</evidence>
<feature type="domain" description="Threonine/Serine exporter ThrE" evidence="9">
    <location>
        <begin position="317"/>
        <end position="444"/>
    </location>
</feature>
<keyword evidence="5 7" id="KW-0472">Membrane</keyword>
<feature type="transmembrane region" description="Helical" evidence="7">
    <location>
        <begin position="425"/>
        <end position="450"/>
    </location>
</feature>
<dbReference type="Pfam" id="PF06738">
    <property type="entry name" value="ThrE"/>
    <property type="match status" value="1"/>
</dbReference>
<proteinExistence type="inferred from homology"/>
<sequence>MTPSTPSRWAGTTGRMRQAYLKTRRKDDAAAQEDDAEEMVARAIIDLAMRIGETAMLSGATAAQSARLVGRVTRAFHLPAHVDATYTRIVVSYQPSFAGDPITAMRVVPAGMIDYHRLGELESLVESVQAGHLEVGEARVRLSEVRGRASQYRTWVMVLASGVMGGAFAAILGGSVGDQMVAALAAALVDLVRRPLMKFGTTPFFAQVVGAAVPTAIALGLMSARSHWPNPVWESMTPGIIVAAGMASMLAGIGLMAAASEAIEGYYLTANARTFEVFTMTGAIVLGLLVTLWLGLRVGVQGYLTPVAGFTTALTHQLFAAGVIALAFGVGCHMGPRASVVAFWLGVLLWGGYSAARTLTDSHPAASGVAAVLIGLISQLTGRKLAIPVVAMVTIGVSPLMPSLLLYRGVFTAVTGLGPDPAGTLLLRCAMTALALAVGTSFGTAVALALQRLGRLRRMRLRHRAVATGTSA</sequence>
<feature type="transmembrane region" description="Helical" evidence="7">
    <location>
        <begin position="362"/>
        <end position="378"/>
    </location>
</feature>
<protein>
    <submittedName>
        <fullName evidence="10">Threonine/serine exporter ThrE family protein</fullName>
    </submittedName>
</protein>
<evidence type="ECO:0000313" key="11">
    <source>
        <dbReference type="Proteomes" id="UP001596266"/>
    </source>
</evidence>
<dbReference type="PANTHER" id="PTHR34390:SF2">
    <property type="entry name" value="SUCCINATE TRANSPORTER SUBUNIT YJJP-RELATED"/>
    <property type="match status" value="1"/>
</dbReference>
<dbReference type="InterPro" id="IPR024528">
    <property type="entry name" value="ThrE_2"/>
</dbReference>
<keyword evidence="2" id="KW-1003">Cell membrane</keyword>
<dbReference type="InterPro" id="IPR050539">
    <property type="entry name" value="ThrE_Dicarb/AminoAcid_Exp"/>
</dbReference>
<comment type="subcellular location">
    <subcellularLocation>
        <location evidence="1">Cell membrane</location>
        <topology evidence="1">Multi-pass membrane protein</topology>
    </subcellularLocation>
</comment>
<keyword evidence="4 7" id="KW-1133">Transmembrane helix</keyword>
<feature type="transmembrane region" description="Helical" evidence="7">
    <location>
        <begin position="308"/>
        <end position="331"/>
    </location>
</feature>
<evidence type="ECO:0000256" key="3">
    <source>
        <dbReference type="ARBA" id="ARBA00022692"/>
    </source>
</evidence>
<dbReference type="PANTHER" id="PTHR34390">
    <property type="entry name" value="UPF0442 PROTEIN YJJB-RELATED"/>
    <property type="match status" value="1"/>
</dbReference>
<keyword evidence="3 7" id="KW-0812">Transmembrane</keyword>
<evidence type="ECO:0000256" key="2">
    <source>
        <dbReference type="ARBA" id="ARBA00022475"/>
    </source>
</evidence>
<dbReference type="EMBL" id="JBHSUA010000019">
    <property type="protein sequence ID" value="MFC6397218.1"/>
    <property type="molecule type" value="Genomic_DNA"/>
</dbReference>
<feature type="transmembrane region" description="Helical" evidence="7">
    <location>
        <begin position="240"/>
        <end position="263"/>
    </location>
</feature>
<dbReference type="Proteomes" id="UP001596266">
    <property type="component" value="Unassembled WGS sequence"/>
</dbReference>
<evidence type="ECO:0000313" key="10">
    <source>
        <dbReference type="EMBL" id="MFC6397218.1"/>
    </source>
</evidence>
<dbReference type="InterPro" id="IPR010619">
    <property type="entry name" value="ThrE-like_N"/>
</dbReference>
<feature type="transmembrane region" description="Helical" evidence="7">
    <location>
        <begin position="208"/>
        <end position="228"/>
    </location>
</feature>
<feature type="domain" description="Threonine/serine exporter-like N-terminal" evidence="8">
    <location>
        <begin position="46"/>
        <end position="292"/>
    </location>
</feature>
<feature type="transmembrane region" description="Helical" evidence="7">
    <location>
        <begin position="385"/>
        <end position="405"/>
    </location>
</feature>